<dbReference type="OrthoDB" id="2250192at2759"/>
<proteinExistence type="predicted"/>
<evidence type="ECO:0000313" key="1">
    <source>
        <dbReference type="EMBL" id="KIH63925.1"/>
    </source>
</evidence>
<accession>A0A0C2GRL7</accession>
<dbReference type="SUPFAM" id="SSF46966">
    <property type="entry name" value="Spectrin repeat"/>
    <property type="match status" value="1"/>
</dbReference>
<reference evidence="1 2" key="1">
    <citation type="submission" date="2013-12" db="EMBL/GenBank/DDBJ databases">
        <title>Draft genome of the parsitic nematode Ancylostoma duodenale.</title>
        <authorList>
            <person name="Mitreva M."/>
        </authorList>
    </citation>
    <scope>NUCLEOTIDE SEQUENCE [LARGE SCALE GENOMIC DNA]</scope>
    <source>
        <strain evidence="1 2">Zhejiang</strain>
    </source>
</reference>
<dbReference type="Gene3D" id="1.20.58.60">
    <property type="match status" value="1"/>
</dbReference>
<sequence>MVWLEDVESQLATTKPTGGLPETAEIQLDDFRVLRSECSFDDFINSVLLQIAQNKPALEAYIDDANNNLCDGENNGQTWIGRNHATIRNKWAKVKELCADREKKLQLALEEAVALDTSMRDTAEWLTAAEQRLAALVS</sequence>
<dbReference type="EMBL" id="KN728354">
    <property type="protein sequence ID" value="KIH63925.1"/>
    <property type="molecule type" value="Genomic_DNA"/>
</dbReference>
<name>A0A0C2GRL7_9BILA</name>
<dbReference type="Proteomes" id="UP000054047">
    <property type="component" value="Unassembled WGS sequence"/>
</dbReference>
<gene>
    <name evidence="1" type="ORF">ANCDUO_05774</name>
</gene>
<evidence type="ECO:0000313" key="2">
    <source>
        <dbReference type="Proteomes" id="UP000054047"/>
    </source>
</evidence>
<protein>
    <submittedName>
        <fullName evidence="1">Uncharacterized protein</fullName>
    </submittedName>
</protein>
<organism evidence="1 2">
    <name type="scientific">Ancylostoma duodenale</name>
    <dbReference type="NCBI Taxonomy" id="51022"/>
    <lineage>
        <taxon>Eukaryota</taxon>
        <taxon>Metazoa</taxon>
        <taxon>Ecdysozoa</taxon>
        <taxon>Nematoda</taxon>
        <taxon>Chromadorea</taxon>
        <taxon>Rhabditida</taxon>
        <taxon>Rhabditina</taxon>
        <taxon>Rhabditomorpha</taxon>
        <taxon>Strongyloidea</taxon>
        <taxon>Ancylostomatidae</taxon>
        <taxon>Ancylostomatinae</taxon>
        <taxon>Ancylostoma</taxon>
    </lineage>
</organism>
<keyword evidence="2" id="KW-1185">Reference proteome</keyword>
<dbReference type="AlphaFoldDB" id="A0A0C2GRL7"/>